<dbReference type="PANTHER" id="PTHR24177">
    <property type="entry name" value="CASKIN"/>
    <property type="match status" value="1"/>
</dbReference>
<dbReference type="KEGG" id="qsa:O6P43_013303"/>
<protein>
    <submittedName>
        <fullName evidence="4">Ankyrin repeat-containing protein</fullName>
    </submittedName>
</protein>
<feature type="transmembrane region" description="Helical" evidence="2">
    <location>
        <begin position="504"/>
        <end position="528"/>
    </location>
</feature>
<evidence type="ECO:0000259" key="3">
    <source>
        <dbReference type="Pfam" id="PF13962"/>
    </source>
</evidence>
<dbReference type="GO" id="GO:0005886">
    <property type="term" value="C:plasma membrane"/>
    <property type="evidence" value="ECO:0007669"/>
    <property type="project" value="UniProtKB-SubCell"/>
</dbReference>
<gene>
    <name evidence="4" type="ORF">O6P43_013303</name>
</gene>
<dbReference type="InterPro" id="IPR002110">
    <property type="entry name" value="Ankyrin_rpt"/>
</dbReference>
<name>A0AAD7M5W3_QUISA</name>
<dbReference type="PANTHER" id="PTHR24177:SF356">
    <property type="entry name" value="ANKYRIN REPEAT PLANT-LIKE PROTEIN"/>
    <property type="match status" value="1"/>
</dbReference>
<evidence type="ECO:0000313" key="4">
    <source>
        <dbReference type="EMBL" id="KAJ7969325.1"/>
    </source>
</evidence>
<dbReference type="Pfam" id="PF13962">
    <property type="entry name" value="PGG"/>
    <property type="match status" value="1"/>
</dbReference>
<dbReference type="InterPro" id="IPR036770">
    <property type="entry name" value="Ankyrin_rpt-contain_sf"/>
</dbReference>
<feature type="transmembrane region" description="Helical" evidence="2">
    <location>
        <begin position="425"/>
        <end position="443"/>
    </location>
</feature>
<evidence type="ECO:0000256" key="1">
    <source>
        <dbReference type="ARBA" id="ARBA00004413"/>
    </source>
</evidence>
<feature type="domain" description="PGG" evidence="3">
    <location>
        <begin position="416"/>
        <end position="528"/>
    </location>
</feature>
<dbReference type="AlphaFoldDB" id="A0AAD7M5W3"/>
<keyword evidence="2" id="KW-0812">Transmembrane</keyword>
<keyword evidence="5" id="KW-1185">Reference proteome</keyword>
<dbReference type="SMART" id="SM00248">
    <property type="entry name" value="ANK"/>
    <property type="match status" value="6"/>
</dbReference>
<dbReference type="EMBL" id="JARAOO010000005">
    <property type="protein sequence ID" value="KAJ7969325.1"/>
    <property type="molecule type" value="Genomic_DNA"/>
</dbReference>
<dbReference type="InterPro" id="IPR026961">
    <property type="entry name" value="PGG_dom"/>
</dbReference>
<accession>A0AAD7M5W3</accession>
<evidence type="ECO:0000313" key="5">
    <source>
        <dbReference type="Proteomes" id="UP001163823"/>
    </source>
</evidence>
<dbReference type="Gene3D" id="1.25.40.20">
    <property type="entry name" value="Ankyrin repeat-containing domain"/>
    <property type="match status" value="2"/>
</dbReference>
<organism evidence="4 5">
    <name type="scientific">Quillaja saponaria</name>
    <name type="common">Soap bark tree</name>
    <dbReference type="NCBI Taxonomy" id="32244"/>
    <lineage>
        <taxon>Eukaryota</taxon>
        <taxon>Viridiplantae</taxon>
        <taxon>Streptophyta</taxon>
        <taxon>Embryophyta</taxon>
        <taxon>Tracheophyta</taxon>
        <taxon>Spermatophyta</taxon>
        <taxon>Magnoliopsida</taxon>
        <taxon>eudicotyledons</taxon>
        <taxon>Gunneridae</taxon>
        <taxon>Pentapetalae</taxon>
        <taxon>rosids</taxon>
        <taxon>fabids</taxon>
        <taxon>Fabales</taxon>
        <taxon>Quillajaceae</taxon>
        <taxon>Quillaja</taxon>
    </lineage>
</organism>
<keyword evidence="2" id="KW-1133">Transmembrane helix</keyword>
<dbReference type="SUPFAM" id="SSF48403">
    <property type="entry name" value="Ankyrin repeat"/>
    <property type="match status" value="1"/>
</dbReference>
<sequence length="583" mass="65962">MTTGNVSLSTISPLHHSVLQIQTVTSAQSQNPSLHLLDNTREAREKYLTLCVPLYKAALRGDWKTARSIFSEDKTTLNASITKGWETVLHVAAGANRVHFVEELVKLIDENDLALKDYKKNTAFCFAAAVGNVEITEIMSQKNPCLPTIRGGAGVTPLYMSILQGQREMALYLYPKTIEVLEEGDWNMLFFTCIKTRLYDLAFKMFEDNYSYLGLARDDNNETGLHVLARKLTRQNNWMQDHHHHALQLVRHLWYYILCQGDSDFIAVISKPSHLLFTAAEVGNVEFLAELLSSCPDLIWEVDDKNRTIIHVAVLHRHAGIFNLIHELGSIKEIIVAFVDHDEKNNLLHLAAKLAPIDQLNLVSGAALQMQLELLWFEEVKKIMLPSFIDMKNSKGITPRELFTIEHKELLSNAESWMKNTANSCMVVSTLITTGVFSAAFSIPGGSNDKDGTPNYLQNPVFLLFAVSDAMALISSSTSILMFLSILISRYAEDDFFKSLPMKLMIGLVALFISITSMMVAFSSAFFITYYHGLKWVPDFIGVLAFVPVPLFFVLQYPLWTDIIYSTYHCRSLFRPNKYMLEY</sequence>
<comment type="subcellular location">
    <subcellularLocation>
        <location evidence="1">Cell membrane</location>
        <topology evidence="1">Peripheral membrane protein</topology>
        <orientation evidence="1">Cytoplasmic side</orientation>
    </subcellularLocation>
</comment>
<keyword evidence="2" id="KW-0472">Membrane</keyword>
<dbReference type="Pfam" id="PF12796">
    <property type="entry name" value="Ank_2"/>
    <property type="match status" value="1"/>
</dbReference>
<evidence type="ECO:0000256" key="2">
    <source>
        <dbReference type="SAM" id="Phobius"/>
    </source>
</evidence>
<proteinExistence type="predicted"/>
<comment type="caution">
    <text evidence="4">The sequence shown here is derived from an EMBL/GenBank/DDBJ whole genome shotgun (WGS) entry which is preliminary data.</text>
</comment>
<feature type="transmembrane region" description="Helical" evidence="2">
    <location>
        <begin position="463"/>
        <end position="492"/>
    </location>
</feature>
<reference evidence="4" key="1">
    <citation type="journal article" date="2023" name="Science">
        <title>Elucidation of the pathway for biosynthesis of saponin adjuvants from the soapbark tree.</title>
        <authorList>
            <person name="Reed J."/>
            <person name="Orme A."/>
            <person name="El-Demerdash A."/>
            <person name="Owen C."/>
            <person name="Martin L.B.B."/>
            <person name="Misra R.C."/>
            <person name="Kikuchi S."/>
            <person name="Rejzek M."/>
            <person name="Martin A.C."/>
            <person name="Harkess A."/>
            <person name="Leebens-Mack J."/>
            <person name="Louveau T."/>
            <person name="Stephenson M.J."/>
            <person name="Osbourn A."/>
        </authorList>
    </citation>
    <scope>NUCLEOTIDE SEQUENCE</scope>
    <source>
        <strain evidence="4">S10</strain>
    </source>
</reference>
<feature type="transmembrane region" description="Helical" evidence="2">
    <location>
        <begin position="540"/>
        <end position="560"/>
    </location>
</feature>
<dbReference type="Proteomes" id="UP001163823">
    <property type="component" value="Chromosome 5"/>
</dbReference>